<dbReference type="Proteomes" id="UP000479043">
    <property type="component" value="Unassembled WGS sequence"/>
</dbReference>
<evidence type="ECO:0000313" key="4">
    <source>
        <dbReference type="EMBL" id="MYM56904.1"/>
    </source>
</evidence>
<reference evidence="4 5" key="1">
    <citation type="submission" date="2020-01" db="EMBL/GenBank/DDBJ databases">
        <authorList>
            <person name="Chen S."/>
        </authorList>
    </citation>
    <scope>NUCLEOTIDE SEQUENCE [LARGE SCALE GENOMIC DNA]</scope>
    <source>
        <strain evidence="4 5">GS-10</strain>
    </source>
</reference>
<dbReference type="PANTHER" id="PTHR21660:SF1">
    <property type="entry name" value="ACYL-COENZYME A THIOESTERASE 13"/>
    <property type="match status" value="1"/>
</dbReference>
<dbReference type="RefSeq" id="WP_160974815.1">
    <property type="nucleotide sequence ID" value="NZ_WWEN01000008.1"/>
</dbReference>
<feature type="domain" description="Thioesterase" evidence="3">
    <location>
        <begin position="74"/>
        <end position="152"/>
    </location>
</feature>
<dbReference type="InterPro" id="IPR006683">
    <property type="entry name" value="Thioestr_dom"/>
</dbReference>
<keyword evidence="2" id="KW-0378">Hydrolase</keyword>
<dbReference type="AlphaFoldDB" id="A0A6L8LLP5"/>
<gene>
    <name evidence="4" type="ORF">GR167_16425</name>
</gene>
<protein>
    <submittedName>
        <fullName evidence="4">Hotdog fold thioesterase</fullName>
    </submittedName>
</protein>
<name>A0A6L8LLP5_9RHOB</name>
<organism evidence="4 5">
    <name type="scientific">Thalassovita mangrovi</name>
    <dbReference type="NCBI Taxonomy" id="2692236"/>
    <lineage>
        <taxon>Bacteria</taxon>
        <taxon>Pseudomonadati</taxon>
        <taxon>Pseudomonadota</taxon>
        <taxon>Alphaproteobacteria</taxon>
        <taxon>Rhodobacterales</taxon>
        <taxon>Roseobacteraceae</taxon>
        <taxon>Thalassovita</taxon>
    </lineage>
</organism>
<dbReference type="EMBL" id="WWEN01000008">
    <property type="protein sequence ID" value="MYM56904.1"/>
    <property type="molecule type" value="Genomic_DNA"/>
</dbReference>
<comment type="similarity">
    <text evidence="1">Belongs to the thioesterase PaaI family.</text>
</comment>
<sequence length="167" mass="17740">MNAHETIPMPELNFGLANPAEAMAMTGREQMQAIVEGRFPAPPIVDTMLQWIHEIGDGWITFLGDPHPRYLNPMGLVHGGWTMTLLDSALGCAVQTMLAAGETFVSLGTEVKFIRPVRADSGQVRCTAQVDSRGGRTATATGRVTDGAGTLLATGTTTCFIRPAGAK</sequence>
<keyword evidence="5" id="KW-1185">Reference proteome</keyword>
<dbReference type="InterPro" id="IPR029069">
    <property type="entry name" value="HotDog_dom_sf"/>
</dbReference>
<dbReference type="InterPro" id="IPR003736">
    <property type="entry name" value="PAAI_dom"/>
</dbReference>
<dbReference type="GO" id="GO:0047617">
    <property type="term" value="F:fatty acyl-CoA hydrolase activity"/>
    <property type="evidence" value="ECO:0007669"/>
    <property type="project" value="InterPro"/>
</dbReference>
<dbReference type="NCBIfam" id="TIGR00369">
    <property type="entry name" value="unchar_dom_1"/>
    <property type="match status" value="1"/>
</dbReference>
<evidence type="ECO:0000313" key="5">
    <source>
        <dbReference type="Proteomes" id="UP000479043"/>
    </source>
</evidence>
<comment type="caution">
    <text evidence="4">The sequence shown here is derived from an EMBL/GenBank/DDBJ whole genome shotgun (WGS) entry which is preliminary data.</text>
</comment>
<dbReference type="InterPro" id="IPR039298">
    <property type="entry name" value="ACOT13"/>
</dbReference>
<dbReference type="Gene3D" id="3.10.129.10">
    <property type="entry name" value="Hotdog Thioesterase"/>
    <property type="match status" value="1"/>
</dbReference>
<dbReference type="PANTHER" id="PTHR21660">
    <property type="entry name" value="THIOESTERASE SUPERFAMILY MEMBER-RELATED"/>
    <property type="match status" value="1"/>
</dbReference>
<proteinExistence type="inferred from homology"/>
<evidence type="ECO:0000259" key="3">
    <source>
        <dbReference type="Pfam" id="PF03061"/>
    </source>
</evidence>
<evidence type="ECO:0000256" key="2">
    <source>
        <dbReference type="ARBA" id="ARBA00022801"/>
    </source>
</evidence>
<dbReference type="Pfam" id="PF03061">
    <property type="entry name" value="4HBT"/>
    <property type="match status" value="1"/>
</dbReference>
<accession>A0A6L8LLP5</accession>
<dbReference type="CDD" id="cd03443">
    <property type="entry name" value="PaaI_thioesterase"/>
    <property type="match status" value="1"/>
</dbReference>
<dbReference type="SUPFAM" id="SSF54637">
    <property type="entry name" value="Thioesterase/thiol ester dehydrase-isomerase"/>
    <property type="match status" value="1"/>
</dbReference>
<evidence type="ECO:0000256" key="1">
    <source>
        <dbReference type="ARBA" id="ARBA00008324"/>
    </source>
</evidence>